<dbReference type="EMBL" id="FNFL01000007">
    <property type="protein sequence ID" value="SDK48930.1"/>
    <property type="molecule type" value="Genomic_DNA"/>
</dbReference>
<dbReference type="STRING" id="407036.SAMN05216243_3355"/>
<evidence type="ECO:0000259" key="2">
    <source>
        <dbReference type="Pfam" id="PF21378"/>
    </source>
</evidence>
<proteinExistence type="predicted"/>
<dbReference type="PANTHER" id="PTHR43708:SF4">
    <property type="entry name" value="OXIDOREDUCTASE YCEM-RELATED"/>
    <property type="match status" value="1"/>
</dbReference>
<gene>
    <name evidence="3" type="ORF">SAMN05216243_3355</name>
</gene>
<dbReference type="AlphaFoldDB" id="A0A1G9CBB7"/>
<dbReference type="PANTHER" id="PTHR43708">
    <property type="entry name" value="CONSERVED EXPRESSED OXIDOREDUCTASE (EUROFUNG)"/>
    <property type="match status" value="1"/>
</dbReference>
<sequence>MGNKPRVGIVGLGNIAQKAYLPLLTKETNWELMGAFTPNRNKREKICRQYRIESFSSLKSLTSQCDAVFVHASTEKHFEIVSYLLSEGKDVYVDKPLAASLDEAERLAEVSDKRGRKLMVGFNRRFSPMYRQAKELSKNFAWLHMEKHRADSIGPQDFSYTMLDDYLHLVDTVRWLAGFDDLSVTEYFSKINDDGQLVFAKHSYVEKDRVFTTAMHRRAGSNLEKLEFVNEKSIIRVINLNTLQVEKDNKVSTLIPPSWETILTAKGFEGAIHHFFDSIEKDTVPATNGWEALKSQQLLHEMIVQASKNK</sequence>
<feature type="domain" description="YceM-like C-terminal" evidence="2">
    <location>
        <begin position="128"/>
        <end position="248"/>
    </location>
</feature>
<accession>A0A1G9CBB7</accession>
<dbReference type="GO" id="GO:0000166">
    <property type="term" value="F:nucleotide binding"/>
    <property type="evidence" value="ECO:0007669"/>
    <property type="project" value="InterPro"/>
</dbReference>
<dbReference type="SUPFAM" id="SSF55347">
    <property type="entry name" value="Glyceraldehyde-3-phosphate dehydrogenase-like, C-terminal domain"/>
    <property type="match status" value="1"/>
</dbReference>
<evidence type="ECO:0000259" key="1">
    <source>
        <dbReference type="Pfam" id="PF01408"/>
    </source>
</evidence>
<protein>
    <submittedName>
        <fullName evidence="3">Virulence factor</fullName>
    </submittedName>
</protein>
<dbReference type="Gene3D" id="3.30.360.10">
    <property type="entry name" value="Dihydrodipicolinate Reductase, domain 2"/>
    <property type="match status" value="1"/>
</dbReference>
<dbReference type="OrthoDB" id="9815825at2"/>
<dbReference type="InterPro" id="IPR036291">
    <property type="entry name" value="NAD(P)-bd_dom_sf"/>
</dbReference>
<name>A0A1G9CBB7_9BACI</name>
<dbReference type="RefSeq" id="WP_093216631.1">
    <property type="nucleotide sequence ID" value="NZ_FNFL01000007.1"/>
</dbReference>
<feature type="domain" description="Gfo/Idh/MocA-like oxidoreductase N-terminal" evidence="1">
    <location>
        <begin position="6"/>
        <end position="122"/>
    </location>
</feature>
<dbReference type="Gene3D" id="3.40.50.720">
    <property type="entry name" value="NAD(P)-binding Rossmann-like Domain"/>
    <property type="match status" value="1"/>
</dbReference>
<dbReference type="Pfam" id="PF01408">
    <property type="entry name" value="GFO_IDH_MocA"/>
    <property type="match status" value="1"/>
</dbReference>
<dbReference type="InterPro" id="IPR000683">
    <property type="entry name" value="Gfo/Idh/MocA-like_OxRdtase_N"/>
</dbReference>
<dbReference type="Proteomes" id="UP000198694">
    <property type="component" value="Unassembled WGS sequence"/>
</dbReference>
<evidence type="ECO:0000313" key="4">
    <source>
        <dbReference type="Proteomes" id="UP000198694"/>
    </source>
</evidence>
<organism evidence="3 4">
    <name type="scientific">Sediminibacillus albus</name>
    <dbReference type="NCBI Taxonomy" id="407036"/>
    <lineage>
        <taxon>Bacteria</taxon>
        <taxon>Bacillati</taxon>
        <taxon>Bacillota</taxon>
        <taxon>Bacilli</taxon>
        <taxon>Bacillales</taxon>
        <taxon>Bacillaceae</taxon>
        <taxon>Sediminibacillus</taxon>
    </lineage>
</organism>
<dbReference type="Pfam" id="PF21378">
    <property type="entry name" value="YceM-like_C"/>
    <property type="match status" value="1"/>
</dbReference>
<evidence type="ECO:0000313" key="3">
    <source>
        <dbReference type="EMBL" id="SDK48930.1"/>
    </source>
</evidence>
<dbReference type="SUPFAM" id="SSF51735">
    <property type="entry name" value="NAD(P)-binding Rossmann-fold domains"/>
    <property type="match status" value="1"/>
</dbReference>
<dbReference type="InterPro" id="IPR051317">
    <property type="entry name" value="Gfo/Idh/MocA_oxidoreduct"/>
</dbReference>
<reference evidence="3 4" key="1">
    <citation type="submission" date="2016-10" db="EMBL/GenBank/DDBJ databases">
        <authorList>
            <person name="de Groot N.N."/>
        </authorList>
    </citation>
    <scope>NUCLEOTIDE SEQUENCE [LARGE SCALE GENOMIC DNA]</scope>
    <source>
        <strain evidence="3 4">CGMCC 1.6502</strain>
    </source>
</reference>
<dbReference type="InterPro" id="IPR048477">
    <property type="entry name" value="YceM-like_C"/>
</dbReference>
<keyword evidence="4" id="KW-1185">Reference proteome</keyword>